<dbReference type="Pfam" id="PF00578">
    <property type="entry name" value="AhpC-TSA"/>
    <property type="match status" value="1"/>
</dbReference>
<reference evidence="3 4" key="1">
    <citation type="submission" date="2019-12" db="EMBL/GenBank/DDBJ databases">
        <title>Hymenobacter sp. HMF4947 Genome sequencing and assembly.</title>
        <authorList>
            <person name="Kang H."/>
            <person name="Cha I."/>
            <person name="Kim H."/>
            <person name="Joh K."/>
        </authorList>
    </citation>
    <scope>NUCLEOTIDE SEQUENCE [LARGE SCALE GENOMIC DNA]</scope>
    <source>
        <strain evidence="3 4">HMF4947</strain>
    </source>
</reference>
<dbReference type="RefSeq" id="WP_157570006.1">
    <property type="nucleotide sequence ID" value="NZ_WQKZ01000012.1"/>
</dbReference>
<dbReference type="InterPro" id="IPR013766">
    <property type="entry name" value="Thioredoxin_domain"/>
</dbReference>
<dbReference type="InterPro" id="IPR000866">
    <property type="entry name" value="AhpC/TSA"/>
</dbReference>
<feature type="domain" description="Thioredoxin" evidence="2">
    <location>
        <begin position="125"/>
        <end position="264"/>
    </location>
</feature>
<evidence type="ECO:0000313" key="4">
    <source>
        <dbReference type="Proteomes" id="UP000441336"/>
    </source>
</evidence>
<dbReference type="GO" id="GO:0016491">
    <property type="term" value="F:oxidoreductase activity"/>
    <property type="evidence" value="ECO:0007669"/>
    <property type="project" value="InterPro"/>
</dbReference>
<dbReference type="PROSITE" id="PS51257">
    <property type="entry name" value="PROKAR_LIPOPROTEIN"/>
    <property type="match status" value="1"/>
</dbReference>
<gene>
    <name evidence="3" type="ORF">GO988_23095</name>
</gene>
<dbReference type="GO" id="GO:0016209">
    <property type="term" value="F:antioxidant activity"/>
    <property type="evidence" value="ECO:0007669"/>
    <property type="project" value="InterPro"/>
</dbReference>
<evidence type="ECO:0000259" key="2">
    <source>
        <dbReference type="PROSITE" id="PS51352"/>
    </source>
</evidence>
<comment type="caution">
    <text evidence="3">The sequence shown here is derived from an EMBL/GenBank/DDBJ whole genome shotgun (WGS) entry which is preliminary data.</text>
</comment>
<feature type="chain" id="PRO_5029546425" evidence="1">
    <location>
        <begin position="23"/>
        <end position="264"/>
    </location>
</feature>
<dbReference type="Proteomes" id="UP000441336">
    <property type="component" value="Unassembled WGS sequence"/>
</dbReference>
<dbReference type="InterPro" id="IPR036249">
    <property type="entry name" value="Thioredoxin-like_sf"/>
</dbReference>
<dbReference type="CDD" id="cd02966">
    <property type="entry name" value="TlpA_like_family"/>
    <property type="match status" value="1"/>
</dbReference>
<feature type="signal peptide" evidence="1">
    <location>
        <begin position="1"/>
        <end position="22"/>
    </location>
</feature>
<dbReference type="AlphaFoldDB" id="A0A7K1TLD7"/>
<keyword evidence="1" id="KW-0732">Signal</keyword>
<organism evidence="3 4">
    <name type="scientific">Hymenobacter ginkgonis</name>
    <dbReference type="NCBI Taxonomy" id="2682976"/>
    <lineage>
        <taxon>Bacteria</taxon>
        <taxon>Pseudomonadati</taxon>
        <taxon>Bacteroidota</taxon>
        <taxon>Cytophagia</taxon>
        <taxon>Cytophagales</taxon>
        <taxon>Hymenobacteraceae</taxon>
        <taxon>Hymenobacter</taxon>
    </lineage>
</organism>
<sequence length="264" mass="28685">MKSRLLLTGLLLSGLATGCSSASSPPIPSTAAQVEALTKDFDTWYRYTYARIQLARAYSPHGVDGRPLAKQAFLQQLATGRVLALRNGTEGQLPVYQLCPYPGGQDSAIRAASQQLAQEALRNAAWEGQRLPPFHWTDLKGVTYTSANTRGKVVVVKCWYTSCVACVDEFAAMDSLVARYRANPQVLVVSLALNQAQPLRAFLQQRPVQFAVIPASKAYLTDTLGVFEYPTHFVLGPGGQILHVTNRARDLAVALANAVPAARR</sequence>
<dbReference type="PROSITE" id="PS51352">
    <property type="entry name" value="THIOREDOXIN_2"/>
    <property type="match status" value="1"/>
</dbReference>
<protein>
    <submittedName>
        <fullName evidence="3">Redoxin domain-containing protein</fullName>
    </submittedName>
</protein>
<dbReference type="SUPFAM" id="SSF52833">
    <property type="entry name" value="Thioredoxin-like"/>
    <property type="match status" value="1"/>
</dbReference>
<dbReference type="InterPro" id="IPR050553">
    <property type="entry name" value="Thioredoxin_ResA/DsbE_sf"/>
</dbReference>
<name>A0A7K1TLD7_9BACT</name>
<dbReference type="PANTHER" id="PTHR42852:SF17">
    <property type="entry name" value="THIOREDOXIN-LIKE PROTEIN HI_1115"/>
    <property type="match status" value="1"/>
</dbReference>
<proteinExistence type="predicted"/>
<evidence type="ECO:0000256" key="1">
    <source>
        <dbReference type="SAM" id="SignalP"/>
    </source>
</evidence>
<evidence type="ECO:0000313" key="3">
    <source>
        <dbReference type="EMBL" id="MVN79229.1"/>
    </source>
</evidence>
<dbReference type="PANTHER" id="PTHR42852">
    <property type="entry name" value="THIOL:DISULFIDE INTERCHANGE PROTEIN DSBE"/>
    <property type="match status" value="1"/>
</dbReference>
<dbReference type="Gene3D" id="3.40.30.10">
    <property type="entry name" value="Glutaredoxin"/>
    <property type="match status" value="1"/>
</dbReference>
<dbReference type="EMBL" id="WQKZ01000012">
    <property type="protein sequence ID" value="MVN79229.1"/>
    <property type="molecule type" value="Genomic_DNA"/>
</dbReference>
<accession>A0A7K1TLD7</accession>
<keyword evidence="4" id="KW-1185">Reference proteome</keyword>